<dbReference type="InterPro" id="IPR000192">
    <property type="entry name" value="Aminotrans_V_dom"/>
</dbReference>
<comment type="catalytic activity">
    <reaction evidence="8">
        <text>(sulfur carrier)-H + L-cysteine = (sulfur carrier)-SH + L-alanine</text>
        <dbReference type="Rhea" id="RHEA:43892"/>
        <dbReference type="Rhea" id="RHEA-COMP:14737"/>
        <dbReference type="Rhea" id="RHEA-COMP:14739"/>
        <dbReference type="ChEBI" id="CHEBI:29917"/>
        <dbReference type="ChEBI" id="CHEBI:35235"/>
        <dbReference type="ChEBI" id="CHEBI:57972"/>
        <dbReference type="ChEBI" id="CHEBI:64428"/>
        <dbReference type="EC" id="2.8.1.7"/>
    </reaction>
</comment>
<evidence type="ECO:0000256" key="1">
    <source>
        <dbReference type="ARBA" id="ARBA00001933"/>
    </source>
</evidence>
<evidence type="ECO:0000313" key="11">
    <source>
        <dbReference type="Proteomes" id="UP000429595"/>
    </source>
</evidence>
<reference evidence="10 11" key="1">
    <citation type="submission" date="2019-10" db="EMBL/GenBank/DDBJ databases">
        <title>Bacillus aerolatum sp. nov., isolated from bioaerosol of sport playgrounds.</title>
        <authorList>
            <person name="Chen P."/>
            <person name="Zhang G."/>
        </authorList>
    </citation>
    <scope>NUCLEOTIDE SEQUENCE [LARGE SCALE GENOMIC DNA]</scope>
    <source>
        <strain evidence="10 11">CX253</strain>
    </source>
</reference>
<proteinExistence type="inferred from homology"/>
<comment type="cofactor">
    <cofactor evidence="1">
        <name>pyridoxal 5'-phosphate</name>
        <dbReference type="ChEBI" id="CHEBI:597326"/>
    </cofactor>
</comment>
<dbReference type="Pfam" id="PF00266">
    <property type="entry name" value="Aminotran_5"/>
    <property type="match status" value="1"/>
</dbReference>
<comment type="caution">
    <text evidence="10">The sequence shown here is derived from an EMBL/GenBank/DDBJ whole genome shotgun (WGS) entry which is preliminary data.</text>
</comment>
<evidence type="ECO:0000256" key="2">
    <source>
        <dbReference type="ARBA" id="ARBA00006490"/>
    </source>
</evidence>
<dbReference type="Gene3D" id="3.90.1150.10">
    <property type="entry name" value="Aspartate Aminotransferase, domain 1"/>
    <property type="match status" value="1"/>
</dbReference>
<dbReference type="Gene3D" id="3.40.640.10">
    <property type="entry name" value="Type I PLP-dependent aspartate aminotransferase-like (Major domain)"/>
    <property type="match status" value="1"/>
</dbReference>
<dbReference type="GO" id="GO:0046872">
    <property type="term" value="F:metal ion binding"/>
    <property type="evidence" value="ECO:0007669"/>
    <property type="project" value="UniProtKB-KW"/>
</dbReference>
<evidence type="ECO:0000313" key="10">
    <source>
        <dbReference type="EMBL" id="KAB7707124.1"/>
    </source>
</evidence>
<keyword evidence="10" id="KW-0032">Aminotransferase</keyword>
<dbReference type="EMBL" id="WEIO01000004">
    <property type="protein sequence ID" value="KAB7707124.1"/>
    <property type="molecule type" value="Genomic_DNA"/>
</dbReference>
<evidence type="ECO:0000256" key="7">
    <source>
        <dbReference type="ARBA" id="ARBA00023014"/>
    </source>
</evidence>
<dbReference type="InterPro" id="IPR015424">
    <property type="entry name" value="PyrdxlP-dep_Trfase"/>
</dbReference>
<dbReference type="GO" id="GO:0031071">
    <property type="term" value="F:cysteine desulfurase activity"/>
    <property type="evidence" value="ECO:0007669"/>
    <property type="project" value="UniProtKB-EC"/>
</dbReference>
<sequence length="372" mass="41307">MLYLDNSATTPILMEVKEKMLTYLTEEYGNPSGKYYGLAEDAKKAVEEARSHVSQLLGSYTHEVIFTSGATESNNMIVKGVADLYTDKGNHIITTKAEHNSILDICRFLETKGIEVTYLDVDRFGRINIEDVEKAINDRTILISIIWGNNETGSLNPIKEIAELANKHQVLFHIDATQAVGKVEMNWHEHPGISFLSASAHKLFGPKGAGITLIRSNKYKELLPLTPLIHGGGQEHGIRSGTYAVHNIVGLGEAARLAKERFDQNYNRLIELEEHLLSILHSKFGERIILNSDSEDKIPGIINIRFKGLNNEVLLKKLSTVIAASTGSACSSAKPSHVLQAMGLNLVEVRESVRFSLSPYQTKEELDIFNQL</sequence>
<keyword evidence="11" id="KW-1185">Reference proteome</keyword>
<feature type="domain" description="Aminotransferase class V" evidence="9">
    <location>
        <begin position="3"/>
        <end position="369"/>
    </location>
</feature>
<dbReference type="Proteomes" id="UP000429595">
    <property type="component" value="Unassembled WGS sequence"/>
</dbReference>
<dbReference type="GO" id="GO:0051536">
    <property type="term" value="F:iron-sulfur cluster binding"/>
    <property type="evidence" value="ECO:0007669"/>
    <property type="project" value="UniProtKB-KW"/>
</dbReference>
<protein>
    <submittedName>
        <fullName evidence="10">Aminotransferase class V-fold PLP-dependent enzyme</fullName>
    </submittedName>
</protein>
<name>A0A6I1FG30_9BACI</name>
<accession>A0A6I1FG30</accession>
<evidence type="ECO:0000256" key="4">
    <source>
        <dbReference type="ARBA" id="ARBA00022723"/>
    </source>
</evidence>
<evidence type="ECO:0000256" key="5">
    <source>
        <dbReference type="ARBA" id="ARBA00022898"/>
    </source>
</evidence>
<dbReference type="FunFam" id="3.40.640.10:FF:000084">
    <property type="entry name" value="IscS-like cysteine desulfurase"/>
    <property type="match status" value="1"/>
</dbReference>
<evidence type="ECO:0000256" key="3">
    <source>
        <dbReference type="ARBA" id="ARBA00022679"/>
    </source>
</evidence>
<keyword evidence="6" id="KW-0408">Iron</keyword>
<evidence type="ECO:0000256" key="6">
    <source>
        <dbReference type="ARBA" id="ARBA00023004"/>
    </source>
</evidence>
<evidence type="ECO:0000256" key="8">
    <source>
        <dbReference type="ARBA" id="ARBA00050776"/>
    </source>
</evidence>
<dbReference type="InterPro" id="IPR016454">
    <property type="entry name" value="Cysteine_dSase"/>
</dbReference>
<dbReference type="SUPFAM" id="SSF53383">
    <property type="entry name" value="PLP-dependent transferases"/>
    <property type="match status" value="1"/>
</dbReference>
<keyword evidence="5" id="KW-0663">Pyridoxal phosphate</keyword>
<organism evidence="10 11">
    <name type="scientific">Bacillus aerolatus</name>
    <dbReference type="NCBI Taxonomy" id="2653354"/>
    <lineage>
        <taxon>Bacteria</taxon>
        <taxon>Bacillati</taxon>
        <taxon>Bacillota</taxon>
        <taxon>Bacilli</taxon>
        <taxon>Bacillales</taxon>
        <taxon>Bacillaceae</taxon>
        <taxon>Bacillus</taxon>
    </lineage>
</organism>
<keyword evidence="3 10" id="KW-0808">Transferase</keyword>
<comment type="similarity">
    <text evidence="2">Belongs to the class-V pyridoxal-phosphate-dependent aminotransferase family. NifS/IscS subfamily.</text>
</comment>
<dbReference type="RefSeq" id="WP_152151070.1">
    <property type="nucleotide sequence ID" value="NZ_WEIO01000004.1"/>
</dbReference>
<keyword evidence="4" id="KW-0479">Metal-binding</keyword>
<dbReference type="GO" id="GO:0008483">
    <property type="term" value="F:transaminase activity"/>
    <property type="evidence" value="ECO:0007669"/>
    <property type="project" value="UniProtKB-KW"/>
</dbReference>
<gene>
    <name evidence="10" type="ORF">F9802_08925</name>
</gene>
<dbReference type="InterPro" id="IPR015421">
    <property type="entry name" value="PyrdxlP-dep_Trfase_major"/>
</dbReference>
<dbReference type="PANTHER" id="PTHR11601:SF34">
    <property type="entry name" value="CYSTEINE DESULFURASE"/>
    <property type="match status" value="1"/>
</dbReference>
<keyword evidence="7" id="KW-0411">Iron-sulfur</keyword>
<evidence type="ECO:0000259" key="9">
    <source>
        <dbReference type="Pfam" id="PF00266"/>
    </source>
</evidence>
<dbReference type="PIRSF" id="PIRSF005572">
    <property type="entry name" value="NifS"/>
    <property type="match status" value="1"/>
</dbReference>
<dbReference type="AlphaFoldDB" id="A0A6I1FG30"/>
<dbReference type="InterPro" id="IPR015422">
    <property type="entry name" value="PyrdxlP-dep_Trfase_small"/>
</dbReference>
<dbReference type="PANTHER" id="PTHR11601">
    <property type="entry name" value="CYSTEINE DESULFURYLASE FAMILY MEMBER"/>
    <property type="match status" value="1"/>
</dbReference>